<dbReference type="SUPFAM" id="SSF102405">
    <property type="entry name" value="MCP/YpsA-like"/>
    <property type="match status" value="1"/>
</dbReference>
<sequence>MEESSIKKLVVFAGNNKGNDSIYDGCKHLLEEICKNTPCKFLHGGGNGLMNLVREICDKYNVKHTGVLLDMLYKLKGDEVLDDNSIIIDKISDKKKYLLLNGDIFLVLPGGTGTLDELFNVLTWDFLSPIIIYNVNGYYDNIVDMISKMRDNGFSNSLKHRRPLIVTDNIDQIISYIQNYDPNKEETIYMRDKQISVSSNSYKNLLRKNY</sequence>
<dbReference type="GO" id="GO:0009691">
    <property type="term" value="P:cytokinin biosynthetic process"/>
    <property type="evidence" value="ECO:0007669"/>
    <property type="project" value="TreeGrafter"/>
</dbReference>
<name>A0A2I2L3F0_9VIRU</name>
<dbReference type="RefSeq" id="YP_009448370.1">
    <property type="nucleotide sequence ID" value="NC_036594.1"/>
</dbReference>
<dbReference type="GO" id="GO:0016799">
    <property type="term" value="F:hydrolase activity, hydrolyzing N-glycosyl compounds"/>
    <property type="evidence" value="ECO:0007669"/>
    <property type="project" value="TreeGrafter"/>
</dbReference>
<dbReference type="Pfam" id="PF03641">
    <property type="entry name" value="Lysine_decarbox"/>
    <property type="match status" value="1"/>
</dbReference>
<dbReference type="EMBL" id="LT906555">
    <property type="protein sequence ID" value="SNW62068.1"/>
    <property type="molecule type" value="Genomic_DNA"/>
</dbReference>
<evidence type="ECO:0000313" key="2">
    <source>
        <dbReference type="Proteomes" id="UP000236316"/>
    </source>
</evidence>
<dbReference type="GeneID" id="35381922"/>
<dbReference type="KEGG" id="vg:35381922"/>
<dbReference type="PANTHER" id="PTHR31223">
    <property type="entry name" value="LOG FAMILY PROTEIN YJL055W"/>
    <property type="match status" value="1"/>
</dbReference>
<organism evidence="1">
    <name type="scientific">Orpheovirus IHUMI-LCC2</name>
    <dbReference type="NCBI Taxonomy" id="2023057"/>
    <lineage>
        <taxon>Viruses</taxon>
        <taxon>Varidnaviria</taxon>
        <taxon>Bamfordvirae</taxon>
        <taxon>Nucleocytoviricota</taxon>
        <taxon>Megaviricetes</taxon>
        <taxon>Pimascovirales</taxon>
        <taxon>Ocovirineae</taxon>
        <taxon>Orpheoviridae</taxon>
        <taxon>Alphaorpheovirus</taxon>
        <taxon>Alphaorpheovirus massiliense</taxon>
    </lineage>
</organism>
<dbReference type="Proteomes" id="UP000236316">
    <property type="component" value="Segment"/>
</dbReference>
<protein>
    <submittedName>
        <fullName evidence="1">Hydrolase related to cytokinin riboside 5'-monophosphate phosphoribohydrolase</fullName>
    </submittedName>
</protein>
<gene>
    <name evidence="1" type="ORF">ORPV_164</name>
</gene>
<keyword evidence="1" id="KW-0378">Hydrolase</keyword>
<proteinExistence type="predicted"/>
<accession>A0A2I2L3F0</accession>
<evidence type="ECO:0000313" key="1">
    <source>
        <dbReference type="EMBL" id="SNW62068.1"/>
    </source>
</evidence>
<dbReference type="PANTHER" id="PTHR31223:SF70">
    <property type="entry name" value="LOG FAMILY PROTEIN YJL055W"/>
    <property type="match status" value="1"/>
</dbReference>
<keyword evidence="2" id="KW-1185">Reference proteome</keyword>
<dbReference type="InterPro" id="IPR031100">
    <property type="entry name" value="LOG_fam"/>
</dbReference>
<dbReference type="Gene3D" id="3.40.50.450">
    <property type="match status" value="1"/>
</dbReference>
<reference evidence="1" key="1">
    <citation type="submission" date="2017-08" db="EMBL/GenBank/DDBJ databases">
        <authorList>
            <consortium name="Urmite Genomes"/>
        </authorList>
    </citation>
    <scope>NUCLEOTIDE SEQUENCE [LARGE SCALE GENOMIC DNA]</scope>
    <source>
        <strain evidence="1">IHUMI-LCC2</strain>
    </source>
</reference>